<dbReference type="Proteomes" id="UP000190367">
    <property type="component" value="Unassembled WGS sequence"/>
</dbReference>
<organism evidence="1 2">
    <name type="scientific">Chitinophaga eiseniae</name>
    <dbReference type="NCBI Taxonomy" id="634771"/>
    <lineage>
        <taxon>Bacteria</taxon>
        <taxon>Pseudomonadati</taxon>
        <taxon>Bacteroidota</taxon>
        <taxon>Chitinophagia</taxon>
        <taxon>Chitinophagales</taxon>
        <taxon>Chitinophagaceae</taxon>
        <taxon>Chitinophaga</taxon>
    </lineage>
</organism>
<proteinExistence type="predicted"/>
<keyword evidence="2" id="KW-1185">Reference proteome</keyword>
<dbReference type="EMBL" id="FUWZ01000008">
    <property type="protein sequence ID" value="SKA47307.1"/>
    <property type="molecule type" value="Genomic_DNA"/>
</dbReference>
<accession>A0A1T4U3Q0</accession>
<dbReference type="AlphaFoldDB" id="A0A1T4U3Q0"/>
<protein>
    <submittedName>
        <fullName evidence="1">Uncharacterized protein</fullName>
    </submittedName>
</protein>
<reference evidence="2" key="1">
    <citation type="submission" date="2017-02" db="EMBL/GenBank/DDBJ databases">
        <authorList>
            <person name="Varghese N."/>
            <person name="Submissions S."/>
        </authorList>
    </citation>
    <scope>NUCLEOTIDE SEQUENCE [LARGE SCALE GENOMIC DNA]</scope>
    <source>
        <strain evidence="2">DSM 22224</strain>
    </source>
</reference>
<sequence>MNGHKCNQLRMTNDELESSFLDNSLVSAFRRVISEHLLEKCF</sequence>
<name>A0A1T4U3Q0_9BACT</name>
<evidence type="ECO:0000313" key="1">
    <source>
        <dbReference type="EMBL" id="SKA47307.1"/>
    </source>
</evidence>
<gene>
    <name evidence="1" type="ORF">SAMN04488128_108157</name>
</gene>
<evidence type="ECO:0000313" key="2">
    <source>
        <dbReference type="Proteomes" id="UP000190367"/>
    </source>
</evidence>